<dbReference type="VEuPathDB" id="FungiDB:CDV56_106152"/>
<name>A0A397GN48_ASPTH</name>
<protein>
    <submittedName>
        <fullName evidence="1">Uncharacterized protein</fullName>
    </submittedName>
</protein>
<dbReference type="AlphaFoldDB" id="A0A397GN48"/>
<reference evidence="1" key="1">
    <citation type="submission" date="2018-08" db="EMBL/GenBank/DDBJ databases">
        <title>Draft genome sequence of azole-resistant Aspergillus thermomutatus (Neosartorya pseudofischeri) strain HMR AF 39, isolated from a human nasal aspirate.</title>
        <authorList>
            <person name="Parent-Michaud M."/>
            <person name="Dufresne P.J."/>
            <person name="Fournier E."/>
            <person name="Martineau C."/>
            <person name="Moreira S."/>
            <person name="Perkins V."/>
            <person name="De Repentigny L."/>
            <person name="Dufresne S.F."/>
        </authorList>
    </citation>
    <scope>NUCLEOTIDE SEQUENCE [LARGE SCALE GENOMIC DNA]</scope>
    <source>
        <strain evidence="1">HMR AF 39</strain>
    </source>
</reference>
<evidence type="ECO:0000313" key="1">
    <source>
        <dbReference type="EMBL" id="RHZ49400.1"/>
    </source>
</evidence>
<keyword evidence="2" id="KW-1185">Reference proteome</keyword>
<proteinExistence type="predicted"/>
<dbReference type="Proteomes" id="UP000215305">
    <property type="component" value="Unassembled WGS sequence"/>
</dbReference>
<evidence type="ECO:0000313" key="2">
    <source>
        <dbReference type="Proteomes" id="UP000215305"/>
    </source>
</evidence>
<gene>
    <name evidence="1" type="ORF">CDV56_106152</name>
</gene>
<comment type="caution">
    <text evidence="1">The sequence shown here is derived from an EMBL/GenBank/DDBJ whole genome shotgun (WGS) entry which is preliminary data.</text>
</comment>
<organism evidence="1 2">
    <name type="scientific">Aspergillus thermomutatus</name>
    <name type="common">Neosartorya pseudofischeri</name>
    <dbReference type="NCBI Taxonomy" id="41047"/>
    <lineage>
        <taxon>Eukaryota</taxon>
        <taxon>Fungi</taxon>
        <taxon>Dikarya</taxon>
        <taxon>Ascomycota</taxon>
        <taxon>Pezizomycotina</taxon>
        <taxon>Eurotiomycetes</taxon>
        <taxon>Eurotiomycetidae</taxon>
        <taxon>Eurotiales</taxon>
        <taxon>Aspergillaceae</taxon>
        <taxon>Aspergillus</taxon>
        <taxon>Aspergillus subgen. Fumigati</taxon>
    </lineage>
</organism>
<sequence length="119" mass="13520">MSTVIRLLHGKLETPSYKKVYKVKMEIYENFSTSPMMAACYPVEVATKATIEQANKEARRCIRDELGPKNESLKWDEVHDTSGMIRIRAIYQDEANDARAVAWVEEADSLIEDIGSHAD</sequence>
<accession>A0A397GN48</accession>
<dbReference type="RefSeq" id="XP_026612333.1">
    <property type="nucleotide sequence ID" value="XM_026759771.1"/>
</dbReference>
<dbReference type="EMBL" id="NKHU02000179">
    <property type="protein sequence ID" value="RHZ49400.1"/>
    <property type="molecule type" value="Genomic_DNA"/>
</dbReference>
<dbReference type="GeneID" id="38128126"/>